<evidence type="ECO:0000259" key="12">
    <source>
        <dbReference type="Pfam" id="PF08263"/>
    </source>
</evidence>
<gene>
    <name evidence="13" type="ORF">CQW23_29546</name>
</gene>
<dbReference type="PANTHER" id="PTHR48061">
    <property type="entry name" value="LEUCINE-RICH REPEAT RECEPTOR PROTEIN KINASE EMS1-LIKE-RELATED"/>
    <property type="match status" value="1"/>
</dbReference>
<evidence type="ECO:0000256" key="9">
    <source>
        <dbReference type="ARBA" id="ARBA00023136"/>
    </source>
</evidence>
<feature type="signal peptide" evidence="11">
    <location>
        <begin position="1"/>
        <end position="18"/>
    </location>
</feature>
<evidence type="ECO:0000256" key="5">
    <source>
        <dbReference type="ARBA" id="ARBA00022692"/>
    </source>
</evidence>
<comment type="caution">
    <text evidence="13">The sequence shown here is derived from an EMBL/GenBank/DDBJ whole genome shotgun (WGS) entry which is preliminary data.</text>
</comment>
<dbReference type="SMART" id="SM00369">
    <property type="entry name" value="LRR_TYP"/>
    <property type="match status" value="6"/>
</dbReference>
<dbReference type="Pfam" id="PF00560">
    <property type="entry name" value="LRR_1"/>
    <property type="match status" value="6"/>
</dbReference>
<proteinExistence type="inferred from homology"/>
<feature type="chain" id="PRO_5013794071" description="Leucine-rich repeat-containing N-terminal plant-type domain-containing protein" evidence="11">
    <location>
        <begin position="19"/>
        <end position="568"/>
    </location>
</feature>
<accession>A0A2G2VJS4</accession>
<dbReference type="SUPFAM" id="SSF52047">
    <property type="entry name" value="RNI-like"/>
    <property type="match status" value="1"/>
</dbReference>
<keyword evidence="8" id="KW-1133">Transmembrane helix</keyword>
<dbReference type="FunFam" id="3.80.10.10:FF:000095">
    <property type="entry name" value="LRR receptor-like serine/threonine-protein kinase GSO1"/>
    <property type="match status" value="1"/>
</dbReference>
<keyword evidence="6 11" id="KW-0732">Signal</keyword>
<name>A0A2G2VJS4_CAPBA</name>
<evidence type="ECO:0000256" key="7">
    <source>
        <dbReference type="ARBA" id="ARBA00022737"/>
    </source>
</evidence>
<sequence length="568" mass="63420">MDCVKLVVLFFMLYPFLCQLTFSSSLPHLCPKHQAHALLQFKQMFTINPNASGDCNDSITLSWNKSTDCCAWDGVHCNEVTGQVIELDLYCSGLQGKFHTNNSSLFQLSNLKRLDLSYNNFFGSLISPKFGELSSLTHLDLSHSGFTGVIPAEISHLSKLQFLRIWSDDDPYGLRFEPYNFELLLNNLTQLRELQLDSVNISSTIPPNFSSYLTTLQLSGAQLRGILPERVFHLSNLEYLSLLYNSLTGPIPSNVSGLQNLRYSSNYLNGTIPSWIFSLPSLERLDLSNNSFSGKIQEFKSNTLNGVILKENQLQGPIPKSLLHQQDLQALILSQNNFSGQIASTVCNLKTLILLDLGSNNLNGTIPQCLGEISGLKVLDLNNNHLSGTINTNFNTENQLRIINLYGNKVKGKVPPSLINCRYLEFLDLGNNELNDTFPSWLGALPNLQILSLRSNKLHGPISDSRTNNLFDQIRVIDLSSNGFNGDLPVSLFENFQAMKTIGENSGTWEYIAEHNSGYYMNTLIVTTKGLDLELPRVLTTYMIIDLSRNRFEGHVPSIIGDLSGLVH</sequence>
<dbReference type="AlphaFoldDB" id="A0A2G2VJS4"/>
<keyword evidence="4" id="KW-0433">Leucine-rich repeat</keyword>
<keyword evidence="14" id="KW-1185">Reference proteome</keyword>
<dbReference type="EMBL" id="MLFT02000012">
    <property type="protein sequence ID" value="PHT33209.1"/>
    <property type="molecule type" value="Genomic_DNA"/>
</dbReference>
<evidence type="ECO:0000256" key="1">
    <source>
        <dbReference type="ARBA" id="ARBA00004251"/>
    </source>
</evidence>
<dbReference type="OrthoDB" id="676979at2759"/>
<evidence type="ECO:0000256" key="4">
    <source>
        <dbReference type="ARBA" id="ARBA00022614"/>
    </source>
</evidence>
<keyword evidence="3" id="KW-1003">Cell membrane</keyword>
<reference evidence="13 14" key="1">
    <citation type="journal article" date="2017" name="Genome Biol.">
        <title>New reference genome sequences of hot pepper reveal the massive evolution of plant disease-resistance genes by retroduplication.</title>
        <authorList>
            <person name="Kim S."/>
            <person name="Park J."/>
            <person name="Yeom S.I."/>
            <person name="Kim Y.M."/>
            <person name="Seo E."/>
            <person name="Kim K.T."/>
            <person name="Kim M.S."/>
            <person name="Lee J.M."/>
            <person name="Cheong K."/>
            <person name="Shin H.S."/>
            <person name="Kim S.B."/>
            <person name="Han K."/>
            <person name="Lee J."/>
            <person name="Park M."/>
            <person name="Lee H.A."/>
            <person name="Lee H.Y."/>
            <person name="Lee Y."/>
            <person name="Oh S."/>
            <person name="Lee J.H."/>
            <person name="Choi E."/>
            <person name="Choi E."/>
            <person name="Lee S.E."/>
            <person name="Jeon J."/>
            <person name="Kim H."/>
            <person name="Choi G."/>
            <person name="Song H."/>
            <person name="Lee J."/>
            <person name="Lee S.C."/>
            <person name="Kwon J.K."/>
            <person name="Lee H.Y."/>
            <person name="Koo N."/>
            <person name="Hong Y."/>
            <person name="Kim R.W."/>
            <person name="Kang W.H."/>
            <person name="Huh J.H."/>
            <person name="Kang B.C."/>
            <person name="Yang T.J."/>
            <person name="Lee Y.H."/>
            <person name="Bennetzen J.L."/>
            <person name="Choi D."/>
        </authorList>
    </citation>
    <scope>NUCLEOTIDE SEQUENCE [LARGE SCALE GENOMIC DNA]</scope>
    <source>
        <strain evidence="14">cv. PBC81</strain>
    </source>
</reference>
<evidence type="ECO:0000256" key="3">
    <source>
        <dbReference type="ARBA" id="ARBA00022475"/>
    </source>
</evidence>
<evidence type="ECO:0000256" key="11">
    <source>
        <dbReference type="SAM" id="SignalP"/>
    </source>
</evidence>
<evidence type="ECO:0000256" key="2">
    <source>
        <dbReference type="ARBA" id="ARBA00009592"/>
    </source>
</evidence>
<keyword evidence="9" id="KW-0472">Membrane</keyword>
<keyword evidence="10" id="KW-0325">Glycoprotein</keyword>
<keyword evidence="7" id="KW-0677">Repeat</keyword>
<dbReference type="Pfam" id="PF13855">
    <property type="entry name" value="LRR_8"/>
    <property type="match status" value="1"/>
</dbReference>
<keyword evidence="5" id="KW-0812">Transmembrane</keyword>
<dbReference type="InterPro" id="IPR001611">
    <property type="entry name" value="Leu-rich_rpt"/>
</dbReference>
<dbReference type="InterPro" id="IPR046956">
    <property type="entry name" value="RLP23-like"/>
</dbReference>
<dbReference type="InterPro" id="IPR032675">
    <property type="entry name" value="LRR_dom_sf"/>
</dbReference>
<dbReference type="InterPro" id="IPR003591">
    <property type="entry name" value="Leu-rich_rpt_typical-subtyp"/>
</dbReference>
<dbReference type="GO" id="GO:0050832">
    <property type="term" value="P:defense response to fungus"/>
    <property type="evidence" value="ECO:0007669"/>
    <property type="project" value="UniProtKB-ARBA"/>
</dbReference>
<feature type="domain" description="Leucine-rich repeat-containing N-terminal plant-type" evidence="12">
    <location>
        <begin position="32"/>
        <end position="78"/>
    </location>
</feature>
<dbReference type="PANTHER" id="PTHR48061:SF10">
    <property type="entry name" value="LEUCINE-RICH REPEAT-CONTAINING N-TERMINAL PLANT-TYPE DOMAIN-CONTAINING PROTEIN"/>
    <property type="match status" value="1"/>
</dbReference>
<comment type="similarity">
    <text evidence="2">Belongs to the RLP family.</text>
</comment>
<reference evidence="14" key="2">
    <citation type="journal article" date="2017" name="J. Anim. Genet.">
        <title>Multiple reference genome sequences of hot pepper reveal the massive evolution of plant disease resistance genes by retroduplication.</title>
        <authorList>
            <person name="Kim S."/>
            <person name="Park J."/>
            <person name="Yeom S.-I."/>
            <person name="Kim Y.-M."/>
            <person name="Seo E."/>
            <person name="Kim K.-T."/>
            <person name="Kim M.-S."/>
            <person name="Lee J.M."/>
            <person name="Cheong K."/>
            <person name="Shin H.-S."/>
            <person name="Kim S.-B."/>
            <person name="Han K."/>
            <person name="Lee J."/>
            <person name="Park M."/>
            <person name="Lee H.-A."/>
            <person name="Lee H.-Y."/>
            <person name="Lee Y."/>
            <person name="Oh S."/>
            <person name="Lee J.H."/>
            <person name="Choi E."/>
            <person name="Choi E."/>
            <person name="Lee S.E."/>
            <person name="Jeon J."/>
            <person name="Kim H."/>
            <person name="Choi G."/>
            <person name="Song H."/>
            <person name="Lee J."/>
            <person name="Lee S.-C."/>
            <person name="Kwon J.-K."/>
            <person name="Lee H.-Y."/>
            <person name="Koo N."/>
            <person name="Hong Y."/>
            <person name="Kim R.W."/>
            <person name="Kang W.-H."/>
            <person name="Huh J.H."/>
            <person name="Kang B.-C."/>
            <person name="Yang T.-J."/>
            <person name="Lee Y.-H."/>
            <person name="Bennetzen J.L."/>
            <person name="Choi D."/>
        </authorList>
    </citation>
    <scope>NUCLEOTIDE SEQUENCE [LARGE SCALE GENOMIC DNA]</scope>
    <source>
        <strain evidence="14">cv. PBC81</strain>
    </source>
</reference>
<dbReference type="GO" id="GO:0005886">
    <property type="term" value="C:plasma membrane"/>
    <property type="evidence" value="ECO:0007669"/>
    <property type="project" value="UniProtKB-SubCell"/>
</dbReference>
<dbReference type="Proteomes" id="UP000224567">
    <property type="component" value="Unassembled WGS sequence"/>
</dbReference>
<evidence type="ECO:0000256" key="8">
    <source>
        <dbReference type="ARBA" id="ARBA00022989"/>
    </source>
</evidence>
<comment type="subcellular location">
    <subcellularLocation>
        <location evidence="1">Cell membrane</location>
        <topology evidence="1">Single-pass type I membrane protein</topology>
    </subcellularLocation>
</comment>
<dbReference type="Pfam" id="PF08263">
    <property type="entry name" value="LRRNT_2"/>
    <property type="match status" value="1"/>
</dbReference>
<protein>
    <recommendedName>
        <fullName evidence="12">Leucine-rich repeat-containing N-terminal plant-type domain-containing protein</fullName>
    </recommendedName>
</protein>
<evidence type="ECO:0000313" key="14">
    <source>
        <dbReference type="Proteomes" id="UP000224567"/>
    </source>
</evidence>
<organism evidence="13 14">
    <name type="scientific">Capsicum baccatum</name>
    <name type="common">Peruvian pepper</name>
    <dbReference type="NCBI Taxonomy" id="33114"/>
    <lineage>
        <taxon>Eukaryota</taxon>
        <taxon>Viridiplantae</taxon>
        <taxon>Streptophyta</taxon>
        <taxon>Embryophyta</taxon>
        <taxon>Tracheophyta</taxon>
        <taxon>Spermatophyta</taxon>
        <taxon>Magnoliopsida</taxon>
        <taxon>eudicotyledons</taxon>
        <taxon>Gunneridae</taxon>
        <taxon>Pentapetalae</taxon>
        <taxon>asterids</taxon>
        <taxon>lamiids</taxon>
        <taxon>Solanales</taxon>
        <taxon>Solanaceae</taxon>
        <taxon>Solanoideae</taxon>
        <taxon>Capsiceae</taxon>
        <taxon>Capsicum</taxon>
    </lineage>
</organism>
<evidence type="ECO:0000313" key="13">
    <source>
        <dbReference type="EMBL" id="PHT33209.1"/>
    </source>
</evidence>
<dbReference type="InterPro" id="IPR013210">
    <property type="entry name" value="LRR_N_plant-typ"/>
</dbReference>
<evidence type="ECO:0000256" key="6">
    <source>
        <dbReference type="ARBA" id="ARBA00022729"/>
    </source>
</evidence>
<dbReference type="Gene3D" id="3.80.10.10">
    <property type="entry name" value="Ribonuclease Inhibitor"/>
    <property type="match status" value="3"/>
</dbReference>
<evidence type="ECO:0000256" key="10">
    <source>
        <dbReference type="ARBA" id="ARBA00023180"/>
    </source>
</evidence>